<dbReference type="GO" id="GO:0008081">
    <property type="term" value="F:phosphoric diester hydrolase activity"/>
    <property type="evidence" value="ECO:0007669"/>
    <property type="project" value="InterPro"/>
</dbReference>
<proteinExistence type="predicted"/>
<accession>A0A9N9LS25</accession>
<dbReference type="GO" id="GO:0006629">
    <property type="term" value="P:lipid metabolic process"/>
    <property type="evidence" value="ECO:0007669"/>
    <property type="project" value="InterPro"/>
</dbReference>
<feature type="signal peptide" evidence="1">
    <location>
        <begin position="1"/>
        <end position="20"/>
    </location>
</feature>
<name>A0A9N9LS25_9HELO</name>
<dbReference type="PANTHER" id="PTHR13593">
    <property type="match status" value="1"/>
</dbReference>
<gene>
    <name evidence="2" type="ORF">HYALB_00013202</name>
</gene>
<dbReference type="PANTHER" id="PTHR13593:SF146">
    <property type="entry name" value="PLC-LIKE PHOSPHODIESTERASE"/>
    <property type="match status" value="1"/>
</dbReference>
<comment type="caution">
    <text evidence="2">The sequence shown here is derived from an EMBL/GenBank/DDBJ whole genome shotgun (WGS) entry which is preliminary data.</text>
</comment>
<organism evidence="2 3">
    <name type="scientific">Hymenoscyphus albidus</name>
    <dbReference type="NCBI Taxonomy" id="595503"/>
    <lineage>
        <taxon>Eukaryota</taxon>
        <taxon>Fungi</taxon>
        <taxon>Dikarya</taxon>
        <taxon>Ascomycota</taxon>
        <taxon>Pezizomycotina</taxon>
        <taxon>Leotiomycetes</taxon>
        <taxon>Helotiales</taxon>
        <taxon>Helotiaceae</taxon>
        <taxon>Hymenoscyphus</taxon>
    </lineage>
</organism>
<dbReference type="Gene3D" id="3.20.20.190">
    <property type="entry name" value="Phosphatidylinositol (PI) phosphodiesterase"/>
    <property type="match status" value="1"/>
</dbReference>
<dbReference type="InterPro" id="IPR017946">
    <property type="entry name" value="PLC-like_Pdiesterase_TIM-brl"/>
</dbReference>
<dbReference type="InterPro" id="IPR051057">
    <property type="entry name" value="PI-PLC_domain"/>
</dbReference>
<protein>
    <recommendedName>
        <fullName evidence="4">PLC-like phosphodiesterase</fullName>
    </recommendedName>
</protein>
<dbReference type="AlphaFoldDB" id="A0A9N9LS25"/>
<dbReference type="SUPFAM" id="SSF51695">
    <property type="entry name" value="PLC-like phosphodiesterases"/>
    <property type="match status" value="1"/>
</dbReference>
<evidence type="ECO:0000313" key="3">
    <source>
        <dbReference type="Proteomes" id="UP000701801"/>
    </source>
</evidence>
<evidence type="ECO:0008006" key="4">
    <source>
        <dbReference type="Google" id="ProtNLM"/>
    </source>
</evidence>
<feature type="chain" id="PRO_5040274051" description="PLC-like phosphodiesterase" evidence="1">
    <location>
        <begin position="21"/>
        <end position="291"/>
    </location>
</feature>
<evidence type="ECO:0000256" key="1">
    <source>
        <dbReference type="SAM" id="SignalP"/>
    </source>
</evidence>
<keyword evidence="1" id="KW-0732">Signal</keyword>
<evidence type="ECO:0000313" key="2">
    <source>
        <dbReference type="EMBL" id="CAG8978828.1"/>
    </source>
</evidence>
<dbReference type="EMBL" id="CAJVRM010000283">
    <property type="protein sequence ID" value="CAG8978828.1"/>
    <property type="molecule type" value="Genomic_DNA"/>
</dbReference>
<dbReference type="Proteomes" id="UP000701801">
    <property type="component" value="Unassembled WGS sequence"/>
</dbReference>
<dbReference type="OrthoDB" id="7984201at2759"/>
<keyword evidence="3" id="KW-1185">Reference proteome</keyword>
<sequence>MMQLWRIFVWFFFFLGSTKGEGCNGSPALCDQKYSNVSQIGTHDSAFVGELPSDNQELSVTDQLNRGIRMLQAQTHDLVGQIQMCHTSCILLNAGSLLSYLTTIRTWMDANPNEVVTLLLTNQDAIDIAKYNSVFVRADLDKYTFKPKTRLAIDDWPTLQELITANTRLVVFMDYHADTTRVPYILDEFQYFSETSYEVTDENFPSCDIDRPSGSTENLMLIVNHMLHIDIFGIMIPDRENLGRTNAATGPGSIGAQVDVCKRKWGRKSRLVLVDFFDTGDVFTAQTNLNS</sequence>
<reference evidence="2" key="1">
    <citation type="submission" date="2021-07" db="EMBL/GenBank/DDBJ databases">
        <authorList>
            <person name="Durling M."/>
        </authorList>
    </citation>
    <scope>NUCLEOTIDE SEQUENCE</scope>
</reference>
<dbReference type="Pfam" id="PF26146">
    <property type="entry name" value="PI-PLC_X"/>
    <property type="match status" value="1"/>
</dbReference>